<reference evidence="2" key="1">
    <citation type="submission" date="2022-11" db="EMBL/GenBank/DDBJ databases">
        <authorList>
            <person name="Somphong A."/>
            <person name="Phongsopitanun W."/>
        </authorList>
    </citation>
    <scope>NUCLEOTIDE SEQUENCE</scope>
    <source>
        <strain evidence="2">Pm04-4</strain>
    </source>
</reference>
<dbReference type="Proteomes" id="UP001151002">
    <property type="component" value="Unassembled WGS sequence"/>
</dbReference>
<dbReference type="PANTHER" id="PTHR43689">
    <property type="entry name" value="HYDROLASE"/>
    <property type="match status" value="1"/>
</dbReference>
<comment type="caution">
    <text evidence="2">The sequence shown here is derived from an EMBL/GenBank/DDBJ whole genome shotgun (WGS) entry which is preliminary data.</text>
</comment>
<evidence type="ECO:0000259" key="1">
    <source>
        <dbReference type="Pfam" id="PF12697"/>
    </source>
</evidence>
<name>A0ABT4BE38_9ACTN</name>
<dbReference type="RefSeq" id="WP_267568822.1">
    <property type="nucleotide sequence ID" value="NZ_JAPNTZ010000019.1"/>
</dbReference>
<protein>
    <submittedName>
        <fullName evidence="2">Alpha/beta hydrolase</fullName>
    </submittedName>
</protein>
<dbReference type="Pfam" id="PF12697">
    <property type="entry name" value="Abhydrolase_6"/>
    <property type="match status" value="1"/>
</dbReference>
<dbReference type="SUPFAM" id="SSF53474">
    <property type="entry name" value="alpha/beta-Hydrolases"/>
    <property type="match status" value="1"/>
</dbReference>
<sequence length="251" mass="26393">MLLLPGGAAAVEGFFPGLAEGLIADPGCRVILHERPGTGSSTVDGSLARATKDLHATLAEAGIGPVVVIGQSLGAAVAALLARDFPGDVAGLVLIDPSPVNDVAMAKRLVQTMGTVERLHNLPVLGRVVRPLIGAVGVNKHVKRATRPDVRAAWEKMREIDVPQLGRAARGLDVIAAGFREADLPRMPAVVVTADRKAEAPMRQAHQRLATALGAQLVSWPGADHNAQLTHPDEVLEVSRDVVRRVRAGLR</sequence>
<dbReference type="EMBL" id="JAPNTZ010000019">
    <property type="protein sequence ID" value="MCY1144252.1"/>
    <property type="molecule type" value="Genomic_DNA"/>
</dbReference>
<organism evidence="2 3">
    <name type="scientific">Paractinoplanes pyxinae</name>
    <dbReference type="NCBI Taxonomy" id="2997416"/>
    <lineage>
        <taxon>Bacteria</taxon>
        <taxon>Bacillati</taxon>
        <taxon>Actinomycetota</taxon>
        <taxon>Actinomycetes</taxon>
        <taxon>Micromonosporales</taxon>
        <taxon>Micromonosporaceae</taxon>
        <taxon>Paractinoplanes</taxon>
    </lineage>
</organism>
<feature type="domain" description="AB hydrolase-1" evidence="1">
    <location>
        <begin position="2"/>
        <end position="237"/>
    </location>
</feature>
<dbReference type="InterPro" id="IPR029058">
    <property type="entry name" value="AB_hydrolase_fold"/>
</dbReference>
<keyword evidence="2" id="KW-0378">Hydrolase</keyword>
<accession>A0ABT4BE38</accession>
<dbReference type="GO" id="GO:0016787">
    <property type="term" value="F:hydrolase activity"/>
    <property type="evidence" value="ECO:0007669"/>
    <property type="project" value="UniProtKB-KW"/>
</dbReference>
<gene>
    <name evidence="2" type="ORF">OWR29_40195</name>
</gene>
<evidence type="ECO:0000313" key="3">
    <source>
        <dbReference type="Proteomes" id="UP001151002"/>
    </source>
</evidence>
<dbReference type="Gene3D" id="3.40.50.1820">
    <property type="entry name" value="alpha/beta hydrolase"/>
    <property type="match status" value="1"/>
</dbReference>
<dbReference type="InterPro" id="IPR000073">
    <property type="entry name" value="AB_hydrolase_1"/>
</dbReference>
<evidence type="ECO:0000313" key="2">
    <source>
        <dbReference type="EMBL" id="MCY1144252.1"/>
    </source>
</evidence>
<proteinExistence type="predicted"/>
<dbReference type="PANTHER" id="PTHR43689:SF8">
    <property type="entry name" value="ALPHA_BETA-HYDROLASES SUPERFAMILY PROTEIN"/>
    <property type="match status" value="1"/>
</dbReference>
<keyword evidence="3" id="KW-1185">Reference proteome</keyword>